<name>A0AA38MBR0_9CUCU</name>
<keyword evidence="3" id="KW-1185">Reference proteome</keyword>
<protein>
    <submittedName>
        <fullName evidence="2">Uncharacterized protein</fullName>
    </submittedName>
</protein>
<gene>
    <name evidence="2" type="ORF">Zmor_022040</name>
</gene>
<dbReference type="EMBL" id="JALNTZ010000006">
    <property type="protein sequence ID" value="KAJ3650346.1"/>
    <property type="molecule type" value="Genomic_DNA"/>
</dbReference>
<evidence type="ECO:0000313" key="2">
    <source>
        <dbReference type="EMBL" id="KAJ3650346.1"/>
    </source>
</evidence>
<evidence type="ECO:0000313" key="3">
    <source>
        <dbReference type="Proteomes" id="UP001168821"/>
    </source>
</evidence>
<evidence type="ECO:0000256" key="1">
    <source>
        <dbReference type="SAM" id="MobiDB-lite"/>
    </source>
</evidence>
<accession>A0AA38MBR0</accession>
<comment type="caution">
    <text evidence="2">The sequence shown here is derived from an EMBL/GenBank/DDBJ whole genome shotgun (WGS) entry which is preliminary data.</text>
</comment>
<dbReference type="Proteomes" id="UP001168821">
    <property type="component" value="Unassembled WGS sequence"/>
</dbReference>
<sequence length="94" mass="10536">MEVTATNNYGTTCPERECDQWIIFIRQKPLGFHKILTASPRWSGKNSISPERRDPAKQARAGQKRSPAARRTTAITPIKVTAAPDALISDFHFI</sequence>
<feature type="region of interest" description="Disordered" evidence="1">
    <location>
        <begin position="40"/>
        <end position="72"/>
    </location>
</feature>
<proteinExistence type="predicted"/>
<reference evidence="2" key="1">
    <citation type="journal article" date="2023" name="G3 (Bethesda)">
        <title>Whole genome assemblies of Zophobas morio and Tenebrio molitor.</title>
        <authorList>
            <person name="Kaur S."/>
            <person name="Stinson S.A."/>
            <person name="diCenzo G.C."/>
        </authorList>
    </citation>
    <scope>NUCLEOTIDE SEQUENCE</scope>
    <source>
        <strain evidence="2">QUZm001</strain>
    </source>
</reference>
<dbReference type="AlphaFoldDB" id="A0AA38MBR0"/>
<organism evidence="2 3">
    <name type="scientific">Zophobas morio</name>
    <dbReference type="NCBI Taxonomy" id="2755281"/>
    <lineage>
        <taxon>Eukaryota</taxon>
        <taxon>Metazoa</taxon>
        <taxon>Ecdysozoa</taxon>
        <taxon>Arthropoda</taxon>
        <taxon>Hexapoda</taxon>
        <taxon>Insecta</taxon>
        <taxon>Pterygota</taxon>
        <taxon>Neoptera</taxon>
        <taxon>Endopterygota</taxon>
        <taxon>Coleoptera</taxon>
        <taxon>Polyphaga</taxon>
        <taxon>Cucujiformia</taxon>
        <taxon>Tenebrionidae</taxon>
        <taxon>Zophobas</taxon>
    </lineage>
</organism>